<keyword evidence="5" id="KW-1185">Reference proteome</keyword>
<dbReference type="Proteomes" id="UP000307956">
    <property type="component" value="Unassembled WGS sequence"/>
</dbReference>
<dbReference type="SUPFAM" id="SSF110997">
    <property type="entry name" value="Sporulation related repeat"/>
    <property type="match status" value="2"/>
</dbReference>
<gene>
    <name evidence="4" type="ORF">E6O51_15025</name>
</gene>
<dbReference type="Pfam" id="PF05036">
    <property type="entry name" value="SPOR"/>
    <property type="match status" value="1"/>
</dbReference>
<dbReference type="GO" id="GO:0042834">
    <property type="term" value="F:peptidoglycan binding"/>
    <property type="evidence" value="ECO:0007669"/>
    <property type="project" value="InterPro"/>
</dbReference>
<feature type="region of interest" description="Disordered" evidence="1">
    <location>
        <begin position="47"/>
        <end position="81"/>
    </location>
</feature>
<evidence type="ECO:0000256" key="1">
    <source>
        <dbReference type="SAM" id="MobiDB-lite"/>
    </source>
</evidence>
<evidence type="ECO:0000313" key="5">
    <source>
        <dbReference type="Proteomes" id="UP000307956"/>
    </source>
</evidence>
<dbReference type="GO" id="GO:0032153">
    <property type="term" value="C:cell division site"/>
    <property type="evidence" value="ECO:0007669"/>
    <property type="project" value="TreeGrafter"/>
</dbReference>
<dbReference type="GO" id="GO:0030428">
    <property type="term" value="C:cell septum"/>
    <property type="evidence" value="ECO:0007669"/>
    <property type="project" value="TreeGrafter"/>
</dbReference>
<organism evidence="4 5">
    <name type="scientific">Pseudothauera rhizosphaerae</name>
    <dbReference type="NCBI Taxonomy" id="2565932"/>
    <lineage>
        <taxon>Bacteria</taxon>
        <taxon>Pseudomonadati</taxon>
        <taxon>Pseudomonadota</taxon>
        <taxon>Betaproteobacteria</taxon>
        <taxon>Rhodocyclales</taxon>
        <taxon>Zoogloeaceae</taxon>
        <taxon>Pseudothauera</taxon>
    </lineage>
</organism>
<dbReference type="EMBL" id="SSOD01000012">
    <property type="protein sequence ID" value="THF60232.1"/>
    <property type="molecule type" value="Genomic_DNA"/>
</dbReference>
<dbReference type="PROSITE" id="PS51724">
    <property type="entry name" value="SPOR"/>
    <property type="match status" value="1"/>
</dbReference>
<dbReference type="PANTHER" id="PTHR38687:SF1">
    <property type="entry name" value="CELL DIVISION PROTEIN DEDD"/>
    <property type="match status" value="1"/>
</dbReference>
<dbReference type="InterPro" id="IPR052521">
    <property type="entry name" value="Cell_div_SPOR-domain"/>
</dbReference>
<comment type="caution">
    <text evidence="4">The sequence shown here is derived from an EMBL/GenBank/DDBJ whole genome shotgun (WGS) entry which is preliminary data.</text>
</comment>
<feature type="transmembrane region" description="Helical" evidence="2">
    <location>
        <begin position="20"/>
        <end position="38"/>
    </location>
</feature>
<dbReference type="Gene3D" id="3.30.70.1070">
    <property type="entry name" value="Sporulation related repeat"/>
    <property type="match status" value="2"/>
</dbReference>
<dbReference type="GO" id="GO:0032506">
    <property type="term" value="P:cytokinetic process"/>
    <property type="evidence" value="ECO:0007669"/>
    <property type="project" value="TreeGrafter"/>
</dbReference>
<keyword evidence="2" id="KW-1133">Transmembrane helix</keyword>
<reference evidence="4 5" key="1">
    <citation type="submission" date="2019-04" db="EMBL/GenBank/DDBJ databases">
        <title>Azoarcus rhizosphaerae sp. nov. isolated from rhizosphere of Ficus religiosa.</title>
        <authorList>
            <person name="Lin S.-Y."/>
            <person name="Hameed A."/>
            <person name="Hsu Y.-H."/>
            <person name="Young C.-C."/>
        </authorList>
    </citation>
    <scope>NUCLEOTIDE SEQUENCE [LARGE SCALE GENOMIC DNA]</scope>
    <source>
        <strain evidence="4 5">CC-YHH848</strain>
    </source>
</reference>
<keyword evidence="2" id="KW-0812">Transmembrane</keyword>
<feature type="compositionally biased region" description="Low complexity" evidence="1">
    <location>
        <begin position="47"/>
        <end position="71"/>
    </location>
</feature>
<name>A0A4S4AMG8_9RHOO</name>
<dbReference type="AlphaFoldDB" id="A0A4S4AMG8"/>
<dbReference type="RefSeq" id="WP_136385813.1">
    <property type="nucleotide sequence ID" value="NZ_SSOD01000012.1"/>
</dbReference>
<evidence type="ECO:0000256" key="2">
    <source>
        <dbReference type="SAM" id="Phobius"/>
    </source>
</evidence>
<dbReference type="PANTHER" id="PTHR38687">
    <property type="entry name" value="CELL DIVISION PROTEIN DEDD-RELATED"/>
    <property type="match status" value="1"/>
</dbReference>
<protein>
    <recommendedName>
        <fullName evidence="3">SPOR domain-containing protein</fullName>
    </recommendedName>
</protein>
<evidence type="ECO:0000313" key="4">
    <source>
        <dbReference type="EMBL" id="THF60232.1"/>
    </source>
</evidence>
<keyword evidence="2" id="KW-0472">Membrane</keyword>
<dbReference type="OrthoDB" id="5298834at2"/>
<proteinExistence type="predicted"/>
<dbReference type="InterPro" id="IPR007730">
    <property type="entry name" value="SPOR-like_dom"/>
</dbReference>
<evidence type="ECO:0000259" key="3">
    <source>
        <dbReference type="PROSITE" id="PS51724"/>
    </source>
</evidence>
<feature type="domain" description="SPOR" evidence="3">
    <location>
        <begin position="107"/>
        <end position="204"/>
    </location>
</feature>
<accession>A0A4S4AMG8</accession>
<sequence>MNEAGGQDGTGTADAALRRALIAAVLAAALGVVLWLTGAGEPETAIAPAPADSAAPAPALPSAPAVDVDTPPVAPVQGADLAPPPVAAVQAETPPPAPVALPEAVAVAPPPGPVVQLGVFGARANAERLRDDLAQAGFPARIESRVVLGPFPDRAAAQAAQAGLPAGYAVQLGVFGAWDEAERLRDELTRAGSPARIENRVVLGPFPDRAVAEAAQAGLKRAGRSAGIVVPPR</sequence>
<dbReference type="InterPro" id="IPR036680">
    <property type="entry name" value="SPOR-like_sf"/>
</dbReference>